<reference evidence="9 10" key="1">
    <citation type="submission" date="2018-06" db="EMBL/GenBank/DDBJ databases">
        <title>Complete genome of Desulfovibrio marinus P48SEP.</title>
        <authorList>
            <person name="Crispim J.S."/>
            <person name="Vidigal P.M.P."/>
            <person name="Silva L.C.F."/>
            <person name="Araujo L.C."/>
            <person name="Laguardia C.N."/>
            <person name="Dias R.S."/>
            <person name="Sousa M.P."/>
            <person name="Paula S.O."/>
            <person name="Silva C."/>
        </authorList>
    </citation>
    <scope>NUCLEOTIDE SEQUENCE [LARGE SCALE GENOMIC DNA]</scope>
    <source>
        <strain evidence="9 10">P48SEP</strain>
    </source>
</reference>
<feature type="transmembrane region" description="Helical" evidence="7">
    <location>
        <begin position="111"/>
        <end position="131"/>
    </location>
</feature>
<feature type="transmembrane region" description="Helical" evidence="7">
    <location>
        <begin position="6"/>
        <end position="30"/>
    </location>
</feature>
<keyword evidence="3" id="KW-1003">Cell membrane</keyword>
<evidence type="ECO:0000313" key="8">
    <source>
        <dbReference type="EMBL" id="QJT08303.1"/>
    </source>
</evidence>
<dbReference type="OrthoDB" id="21094at2"/>
<dbReference type="EMBL" id="CP039543">
    <property type="protein sequence ID" value="QJT08303.1"/>
    <property type="molecule type" value="Genomic_DNA"/>
</dbReference>
<reference evidence="8 11" key="2">
    <citation type="submission" date="2019-04" db="EMBL/GenBank/DDBJ databases">
        <title>Isolation and culture of sulfate reducing bacteria from the cold seep of the South China Sea.</title>
        <authorList>
            <person name="Sun C."/>
            <person name="Liu R."/>
        </authorList>
    </citation>
    <scope>NUCLEOTIDE SEQUENCE [LARGE SCALE GENOMIC DNA]</scope>
    <source>
        <strain evidence="8 11">CS1</strain>
    </source>
</reference>
<dbReference type="RefSeq" id="WP_144234753.1">
    <property type="nucleotide sequence ID" value="NZ_CP039543.1"/>
</dbReference>
<dbReference type="PANTHER" id="PTHR33508">
    <property type="entry name" value="UPF0056 MEMBRANE PROTEIN YHCE"/>
    <property type="match status" value="1"/>
</dbReference>
<comment type="similarity">
    <text evidence="2 7">Belongs to the UPF0056 (MarC) family.</text>
</comment>
<protein>
    <recommendedName>
        <fullName evidence="7">UPF0056 membrane protein</fullName>
    </recommendedName>
</protein>
<name>A0A6P1ZIS3_9BACT</name>
<proteinExistence type="inferred from homology"/>
<keyword evidence="5 7" id="KW-1133">Transmembrane helix</keyword>
<dbReference type="PANTHER" id="PTHR33508:SF10">
    <property type="entry name" value="UPF0056 INNER MEMBRANE PROTEIN YHGN"/>
    <property type="match status" value="1"/>
</dbReference>
<dbReference type="InterPro" id="IPR002771">
    <property type="entry name" value="Multi_antbiot-R_MarC"/>
</dbReference>
<comment type="subcellular location">
    <subcellularLocation>
        <location evidence="1 7">Cell membrane</location>
        <topology evidence="1 7">Multi-pass membrane protein</topology>
    </subcellularLocation>
</comment>
<dbReference type="AlphaFoldDB" id="A0A6P1ZIS3"/>
<evidence type="ECO:0000313" key="11">
    <source>
        <dbReference type="Proteomes" id="UP000503251"/>
    </source>
</evidence>
<sequence length="200" mass="21598">MSGVSIFEIAAPLFLIMDPIGNGPMALALLKRFPPKTQQKIILRELVFALLIAVFFAFLGDKLLGFLNIDPSTLRVAGGVILFIISLRMVFPPPNEGEEALDPAASDPFIVPIAVPFIAGPSLLAAVMLYAHRDDGVWTALGGLGLAWLGTAAIMLLMPQLSRLLGKRGMRAAERLMGLILILLSVQMLEDGVRMFVESM</sequence>
<dbReference type="Pfam" id="PF01914">
    <property type="entry name" value="MarC"/>
    <property type="match status" value="1"/>
</dbReference>
<evidence type="ECO:0000256" key="5">
    <source>
        <dbReference type="ARBA" id="ARBA00022989"/>
    </source>
</evidence>
<evidence type="ECO:0000313" key="10">
    <source>
        <dbReference type="Proteomes" id="UP000434052"/>
    </source>
</evidence>
<keyword evidence="11" id="KW-1185">Reference proteome</keyword>
<gene>
    <name evidence="9" type="ORF">DQK91_07315</name>
    <name evidence="8" type="ORF">E8L03_04895</name>
</gene>
<evidence type="ECO:0000256" key="3">
    <source>
        <dbReference type="ARBA" id="ARBA00022475"/>
    </source>
</evidence>
<evidence type="ECO:0000256" key="2">
    <source>
        <dbReference type="ARBA" id="ARBA00009784"/>
    </source>
</evidence>
<dbReference type="Proteomes" id="UP000434052">
    <property type="component" value="Unassembled WGS sequence"/>
</dbReference>
<evidence type="ECO:0000256" key="4">
    <source>
        <dbReference type="ARBA" id="ARBA00022692"/>
    </source>
</evidence>
<keyword evidence="4 7" id="KW-0812">Transmembrane</keyword>
<dbReference type="Proteomes" id="UP000503251">
    <property type="component" value="Chromosome"/>
</dbReference>
<keyword evidence="6 7" id="KW-0472">Membrane</keyword>
<evidence type="ECO:0000256" key="1">
    <source>
        <dbReference type="ARBA" id="ARBA00004651"/>
    </source>
</evidence>
<comment type="caution">
    <text evidence="7">Lacks conserved residue(s) required for the propagation of feature annotation.</text>
</comment>
<dbReference type="NCBIfam" id="TIGR00427">
    <property type="entry name" value="NAAT family transporter"/>
    <property type="match status" value="1"/>
</dbReference>
<feature type="transmembrane region" description="Helical" evidence="7">
    <location>
        <begin position="137"/>
        <end position="158"/>
    </location>
</feature>
<evidence type="ECO:0000313" key="9">
    <source>
        <dbReference type="EMBL" id="TVM35193.1"/>
    </source>
</evidence>
<evidence type="ECO:0000256" key="7">
    <source>
        <dbReference type="RuleBase" id="RU362048"/>
    </source>
</evidence>
<accession>A0A6P1ZIS3</accession>
<feature type="transmembrane region" description="Helical" evidence="7">
    <location>
        <begin position="42"/>
        <end position="60"/>
    </location>
</feature>
<organism evidence="9 10">
    <name type="scientific">Oceanidesulfovibrio marinus</name>
    <dbReference type="NCBI Taxonomy" id="370038"/>
    <lineage>
        <taxon>Bacteria</taxon>
        <taxon>Pseudomonadati</taxon>
        <taxon>Thermodesulfobacteriota</taxon>
        <taxon>Desulfovibrionia</taxon>
        <taxon>Desulfovibrionales</taxon>
        <taxon>Desulfovibrionaceae</taxon>
        <taxon>Oceanidesulfovibrio</taxon>
    </lineage>
</organism>
<dbReference type="GO" id="GO:0005886">
    <property type="term" value="C:plasma membrane"/>
    <property type="evidence" value="ECO:0007669"/>
    <property type="project" value="UniProtKB-SubCell"/>
</dbReference>
<evidence type="ECO:0000256" key="6">
    <source>
        <dbReference type="ARBA" id="ARBA00023136"/>
    </source>
</evidence>
<dbReference type="EMBL" id="QMIF01000003">
    <property type="protein sequence ID" value="TVM35193.1"/>
    <property type="molecule type" value="Genomic_DNA"/>
</dbReference>